<evidence type="ECO:0000313" key="10">
    <source>
        <dbReference type="EMBL" id="BAK33472.1"/>
    </source>
</evidence>
<feature type="transmembrane region" description="Helical" evidence="8">
    <location>
        <begin position="260"/>
        <end position="279"/>
    </location>
</feature>
<feature type="transmembrane region" description="Helical" evidence="8">
    <location>
        <begin position="291"/>
        <end position="312"/>
    </location>
</feature>
<dbReference type="RefSeq" id="WP_013861361.1">
    <property type="nucleotide sequence ID" value="NC_015635.1"/>
</dbReference>
<dbReference type="AlphaFoldDB" id="F5XJX6"/>
<name>F5XJX6_MICPN</name>
<feature type="transmembrane region" description="Helical" evidence="8">
    <location>
        <begin position="199"/>
        <end position="217"/>
    </location>
</feature>
<evidence type="ECO:0000256" key="5">
    <source>
        <dbReference type="ARBA" id="ARBA00022692"/>
    </source>
</evidence>
<dbReference type="InterPro" id="IPR005829">
    <property type="entry name" value="Sugar_transporter_CS"/>
</dbReference>
<dbReference type="InterPro" id="IPR011701">
    <property type="entry name" value="MFS"/>
</dbReference>
<feature type="transmembrane region" description="Helical" evidence="8">
    <location>
        <begin position="105"/>
        <end position="126"/>
    </location>
</feature>
<dbReference type="PANTHER" id="PTHR23501:SF197">
    <property type="entry name" value="COMD"/>
    <property type="match status" value="1"/>
</dbReference>
<dbReference type="eggNOG" id="COG2814">
    <property type="taxonomic scope" value="Bacteria"/>
</dbReference>
<keyword evidence="5 8" id="KW-0812">Transmembrane</keyword>
<evidence type="ECO:0000256" key="3">
    <source>
        <dbReference type="ARBA" id="ARBA00022448"/>
    </source>
</evidence>
<dbReference type="OrthoDB" id="7375466at2"/>
<feature type="transmembrane region" description="Helical" evidence="8">
    <location>
        <begin position="324"/>
        <end position="345"/>
    </location>
</feature>
<feature type="transmembrane region" description="Helical" evidence="8">
    <location>
        <begin position="138"/>
        <end position="161"/>
    </location>
</feature>
<evidence type="ECO:0000313" key="11">
    <source>
        <dbReference type="Proteomes" id="UP000007947"/>
    </source>
</evidence>
<dbReference type="Gene3D" id="1.20.1720.10">
    <property type="entry name" value="Multidrug resistance protein D"/>
    <property type="match status" value="1"/>
</dbReference>
<feature type="transmembrane region" description="Helical" evidence="8">
    <location>
        <begin position="426"/>
        <end position="448"/>
    </location>
</feature>
<dbReference type="PRINTS" id="PR01036">
    <property type="entry name" value="TCRTETB"/>
</dbReference>
<keyword evidence="7 8" id="KW-0472">Membrane</keyword>
<dbReference type="EMBL" id="AP012204">
    <property type="protein sequence ID" value="BAK33472.1"/>
    <property type="molecule type" value="Genomic_DNA"/>
</dbReference>
<organism evidence="10 11">
    <name type="scientific">Microlunatus phosphovorus (strain ATCC 700054 / DSM 10555 / JCM 9379 / NBRC 101784 / NCIMB 13414 / VKM Ac-1990 / NM-1)</name>
    <dbReference type="NCBI Taxonomy" id="1032480"/>
    <lineage>
        <taxon>Bacteria</taxon>
        <taxon>Bacillati</taxon>
        <taxon>Actinomycetota</taxon>
        <taxon>Actinomycetes</taxon>
        <taxon>Propionibacteriales</taxon>
        <taxon>Propionibacteriaceae</taxon>
        <taxon>Microlunatus</taxon>
    </lineage>
</organism>
<feature type="transmembrane region" description="Helical" evidence="8">
    <location>
        <begin position="167"/>
        <end position="187"/>
    </location>
</feature>
<dbReference type="Gene3D" id="1.20.1250.20">
    <property type="entry name" value="MFS general substrate transporter like domains"/>
    <property type="match status" value="1"/>
</dbReference>
<feature type="transmembrane region" description="Helical" evidence="8">
    <location>
        <begin position="79"/>
        <end position="99"/>
    </location>
</feature>
<keyword evidence="6 8" id="KW-1133">Transmembrane helix</keyword>
<evidence type="ECO:0000256" key="6">
    <source>
        <dbReference type="ARBA" id="ARBA00022989"/>
    </source>
</evidence>
<dbReference type="InterPro" id="IPR036259">
    <property type="entry name" value="MFS_trans_sf"/>
</dbReference>
<feature type="domain" description="Major facilitator superfamily (MFS) profile" evidence="9">
    <location>
        <begin position="15"/>
        <end position="454"/>
    </location>
</feature>
<sequence length="460" mass="47126">MASAPVRRTRSVRAQLPGLLLAMFLGAVDMTALTPALPAVADDLGGLDRIPLVVTAYLLAATMTMPIQGKLGDRFGRKPALLGAITLFVVGAIACGFAHSMVQLAGFRAVQGLGGGGLSVGVQAIIGEIISPRERGRYLGYIGAVYVVAAVGGPLLGGLVIELWGWRAIFACYVPLGLMAVVTVGLTLRLPRPKNHLRIDYAGALGLAVAVAGLVLIGATRQLVFTAPAVIGLIIWLLAARRAADPVLPLRLFRQRGFTIPVAVSFLIGFALFGVIGYLPTYLQVITGAGAAKAGLLLTALLAGVLIGTVGSGRLITRTGHYKLYPVVGTALAALGMAALALVLARGSVPALPIVLVMIGVGIGLVMQVMVLVAQNATDHADLGVATSSVTFLRQIGASLGVAVVGTAVIPTGAATAATLATRMPIMLGSMAPVLALAFVLTLALPVLPLRETAYVKETP</sequence>
<keyword evidence="4" id="KW-1003">Cell membrane</keyword>
<comment type="subcellular location">
    <subcellularLocation>
        <location evidence="1">Cell membrane</location>
        <topology evidence="1">Multi-pass membrane protein</topology>
    </subcellularLocation>
</comment>
<dbReference type="KEGG" id="mph:MLP_04580"/>
<feature type="transmembrane region" description="Helical" evidence="8">
    <location>
        <begin position="223"/>
        <end position="240"/>
    </location>
</feature>
<proteinExistence type="inferred from homology"/>
<dbReference type="Proteomes" id="UP000007947">
    <property type="component" value="Chromosome"/>
</dbReference>
<feature type="transmembrane region" description="Helical" evidence="8">
    <location>
        <begin position="49"/>
        <end position="67"/>
    </location>
</feature>
<dbReference type="InterPro" id="IPR020846">
    <property type="entry name" value="MFS_dom"/>
</dbReference>
<dbReference type="PANTHER" id="PTHR23501">
    <property type="entry name" value="MAJOR FACILITATOR SUPERFAMILY"/>
    <property type="match status" value="1"/>
</dbReference>
<feature type="transmembrane region" description="Helical" evidence="8">
    <location>
        <begin position="351"/>
        <end position="375"/>
    </location>
</feature>
<dbReference type="PROSITE" id="PS00217">
    <property type="entry name" value="SUGAR_TRANSPORT_2"/>
    <property type="match status" value="1"/>
</dbReference>
<evidence type="ECO:0000256" key="8">
    <source>
        <dbReference type="SAM" id="Phobius"/>
    </source>
</evidence>
<dbReference type="GO" id="GO:0005886">
    <property type="term" value="C:plasma membrane"/>
    <property type="evidence" value="ECO:0007669"/>
    <property type="project" value="UniProtKB-SubCell"/>
</dbReference>
<dbReference type="Pfam" id="PF07690">
    <property type="entry name" value="MFS_1"/>
    <property type="match status" value="1"/>
</dbReference>
<dbReference type="STRING" id="1032480.MLP_04580"/>
<evidence type="ECO:0000256" key="1">
    <source>
        <dbReference type="ARBA" id="ARBA00004651"/>
    </source>
</evidence>
<comment type="similarity">
    <text evidence="2">Belongs to the major facilitator superfamily. TCR/Tet family.</text>
</comment>
<dbReference type="SUPFAM" id="SSF103473">
    <property type="entry name" value="MFS general substrate transporter"/>
    <property type="match status" value="1"/>
</dbReference>
<accession>F5XJX6</accession>
<reference evidence="10 11" key="1">
    <citation type="submission" date="2011-05" db="EMBL/GenBank/DDBJ databases">
        <title>Whole genome sequence of Microlunatus phosphovorus NM-1.</title>
        <authorList>
            <person name="Hosoyama A."/>
            <person name="Sasaki K."/>
            <person name="Harada T."/>
            <person name="Igarashi R."/>
            <person name="Kawakoshi A."/>
            <person name="Sasagawa M."/>
            <person name="Fukada J."/>
            <person name="Nakamura S."/>
            <person name="Katano Y."/>
            <person name="Hanada S."/>
            <person name="Kamagata Y."/>
            <person name="Nakamura N."/>
            <person name="Yamazaki S."/>
            <person name="Fujita N."/>
        </authorList>
    </citation>
    <scope>NUCLEOTIDE SEQUENCE [LARGE SCALE GENOMIC DNA]</scope>
    <source>
        <strain evidence="11">ATCC 700054 / DSM 10555 / JCM 9379 / NBRC 101784 / NCIMB 13414 / VKM Ac-1990 / NM-1</strain>
    </source>
</reference>
<feature type="transmembrane region" description="Helical" evidence="8">
    <location>
        <begin position="396"/>
        <end position="420"/>
    </location>
</feature>
<evidence type="ECO:0000256" key="4">
    <source>
        <dbReference type="ARBA" id="ARBA00022475"/>
    </source>
</evidence>
<dbReference type="FunFam" id="1.20.1720.10:FF:000004">
    <property type="entry name" value="EmrB/QacA family drug resistance transporter"/>
    <property type="match status" value="1"/>
</dbReference>
<dbReference type="PROSITE" id="PS50850">
    <property type="entry name" value="MFS"/>
    <property type="match status" value="1"/>
</dbReference>
<evidence type="ECO:0000256" key="2">
    <source>
        <dbReference type="ARBA" id="ARBA00007520"/>
    </source>
</evidence>
<keyword evidence="11" id="KW-1185">Reference proteome</keyword>
<dbReference type="GO" id="GO:0022857">
    <property type="term" value="F:transmembrane transporter activity"/>
    <property type="evidence" value="ECO:0007669"/>
    <property type="project" value="InterPro"/>
</dbReference>
<evidence type="ECO:0000256" key="7">
    <source>
        <dbReference type="ARBA" id="ARBA00023136"/>
    </source>
</evidence>
<keyword evidence="3" id="KW-0813">Transport</keyword>
<dbReference type="HOGENOM" id="CLU_000960_22_3_11"/>
<protein>
    <submittedName>
        <fullName evidence="10">Putative drug resistance transporter</fullName>
    </submittedName>
</protein>
<gene>
    <name evidence="10" type="ordered locus">MLP_04580</name>
</gene>
<feature type="transmembrane region" description="Helical" evidence="8">
    <location>
        <begin position="16"/>
        <end position="37"/>
    </location>
</feature>
<evidence type="ECO:0000259" key="9">
    <source>
        <dbReference type="PROSITE" id="PS50850"/>
    </source>
</evidence>